<gene>
    <name evidence="2" type="ORF">GCM10022271_21240</name>
</gene>
<evidence type="ECO:0000313" key="3">
    <source>
        <dbReference type="Proteomes" id="UP001501456"/>
    </source>
</evidence>
<proteinExistence type="predicted"/>
<dbReference type="EMBL" id="BAABBI010000003">
    <property type="protein sequence ID" value="GAA3788444.1"/>
    <property type="molecule type" value="Genomic_DNA"/>
</dbReference>
<dbReference type="Proteomes" id="UP001501456">
    <property type="component" value="Unassembled WGS sequence"/>
</dbReference>
<name>A0ABP7HGJ1_9FLAO</name>
<keyword evidence="1" id="KW-1133">Transmembrane helix</keyword>
<accession>A0ABP7HGJ1</accession>
<sequence length="123" mass="13939">MKLIHRIGFYLGGFSIGLVILAFFLNGKDVSCDYGPEARVIKNINSKRFVYSEIVQQDILNKKIDSTTLHTILKKGDVNFSNSDTRHEPCGLYAIEKDIENKNVSITVENCDSIVTIQKITWE</sequence>
<protein>
    <recommendedName>
        <fullName evidence="4">DUF4258 domain-containing protein</fullName>
    </recommendedName>
</protein>
<comment type="caution">
    <text evidence="2">The sequence shown here is derived from an EMBL/GenBank/DDBJ whole genome shotgun (WGS) entry which is preliminary data.</text>
</comment>
<keyword evidence="1" id="KW-0472">Membrane</keyword>
<keyword evidence="1" id="KW-0812">Transmembrane</keyword>
<evidence type="ECO:0000256" key="1">
    <source>
        <dbReference type="SAM" id="Phobius"/>
    </source>
</evidence>
<organism evidence="2 3">
    <name type="scientific">Corallibacter vietnamensis</name>
    <dbReference type="NCBI Taxonomy" id="904130"/>
    <lineage>
        <taxon>Bacteria</taxon>
        <taxon>Pseudomonadati</taxon>
        <taxon>Bacteroidota</taxon>
        <taxon>Flavobacteriia</taxon>
        <taxon>Flavobacteriales</taxon>
        <taxon>Flavobacteriaceae</taxon>
        <taxon>Corallibacter</taxon>
    </lineage>
</organism>
<reference evidence="3" key="1">
    <citation type="journal article" date="2019" name="Int. J. Syst. Evol. Microbiol.">
        <title>The Global Catalogue of Microorganisms (GCM) 10K type strain sequencing project: providing services to taxonomists for standard genome sequencing and annotation.</title>
        <authorList>
            <consortium name="The Broad Institute Genomics Platform"/>
            <consortium name="The Broad Institute Genome Sequencing Center for Infectious Disease"/>
            <person name="Wu L."/>
            <person name="Ma J."/>
        </authorList>
    </citation>
    <scope>NUCLEOTIDE SEQUENCE [LARGE SCALE GENOMIC DNA]</scope>
    <source>
        <strain evidence="3">JCM 17525</strain>
    </source>
</reference>
<dbReference type="RefSeq" id="WP_344730398.1">
    <property type="nucleotide sequence ID" value="NZ_BAABBI010000003.1"/>
</dbReference>
<evidence type="ECO:0000313" key="2">
    <source>
        <dbReference type="EMBL" id="GAA3788444.1"/>
    </source>
</evidence>
<evidence type="ECO:0008006" key="4">
    <source>
        <dbReference type="Google" id="ProtNLM"/>
    </source>
</evidence>
<keyword evidence="3" id="KW-1185">Reference proteome</keyword>
<feature type="transmembrane region" description="Helical" evidence="1">
    <location>
        <begin position="7"/>
        <end position="25"/>
    </location>
</feature>